<gene>
    <name evidence="4" type="ORF">J5N97_012863</name>
</gene>
<keyword evidence="1" id="KW-0996">Nickel insertion</keyword>
<dbReference type="OrthoDB" id="2550922at2759"/>
<evidence type="ECO:0000313" key="4">
    <source>
        <dbReference type="EMBL" id="KAJ0977389.1"/>
    </source>
</evidence>
<sequence length="195" mass="21474">MFDPAITHISMLELTAATKNFLADAITRDSSFGEDIALPNNIMLQWSQWQLLDSILPTGGFAHSYGLEASFQARFVLNPEDLKSYVIQVLENTGSLLLPFVCAACKSPDTETWLKLDRLLEATLTNEVSRKASVSQGSALMRVAASVYMEIPLLKKIREMYLASGLFLFTTHRFLVSSGGFLVSTVVRASVLTCS</sequence>
<comment type="similarity">
    <text evidence="3">Belongs to the UreF family.</text>
</comment>
<keyword evidence="2" id="KW-0143">Chaperone</keyword>
<evidence type="ECO:0000256" key="2">
    <source>
        <dbReference type="ARBA" id="ARBA00023186"/>
    </source>
</evidence>
<dbReference type="InterPro" id="IPR038277">
    <property type="entry name" value="UreF_sf"/>
</dbReference>
<evidence type="ECO:0000313" key="5">
    <source>
        <dbReference type="Proteomes" id="UP001085076"/>
    </source>
</evidence>
<dbReference type="Pfam" id="PF01730">
    <property type="entry name" value="UreF"/>
    <property type="match status" value="1"/>
</dbReference>
<organism evidence="4 5">
    <name type="scientific">Dioscorea zingiberensis</name>
    <dbReference type="NCBI Taxonomy" id="325984"/>
    <lineage>
        <taxon>Eukaryota</taxon>
        <taxon>Viridiplantae</taxon>
        <taxon>Streptophyta</taxon>
        <taxon>Embryophyta</taxon>
        <taxon>Tracheophyta</taxon>
        <taxon>Spermatophyta</taxon>
        <taxon>Magnoliopsida</taxon>
        <taxon>Liliopsida</taxon>
        <taxon>Dioscoreales</taxon>
        <taxon>Dioscoreaceae</taxon>
        <taxon>Dioscorea</taxon>
    </lineage>
</organism>
<keyword evidence="5" id="KW-1185">Reference proteome</keyword>
<dbReference type="PANTHER" id="PTHR33620:SF1">
    <property type="entry name" value="UREASE ACCESSORY PROTEIN F"/>
    <property type="match status" value="1"/>
</dbReference>
<reference evidence="4" key="1">
    <citation type="submission" date="2021-03" db="EMBL/GenBank/DDBJ databases">
        <authorList>
            <person name="Li Z."/>
            <person name="Yang C."/>
        </authorList>
    </citation>
    <scope>NUCLEOTIDE SEQUENCE</scope>
    <source>
        <strain evidence="4">Dzin_1.0</strain>
        <tissue evidence="4">Leaf</tissue>
    </source>
</reference>
<dbReference type="EMBL" id="JAGGNH010000003">
    <property type="protein sequence ID" value="KAJ0977389.1"/>
    <property type="molecule type" value="Genomic_DNA"/>
</dbReference>
<dbReference type="Gene3D" id="1.10.4190.10">
    <property type="entry name" value="Urease accessory protein UreF"/>
    <property type="match status" value="1"/>
</dbReference>
<evidence type="ECO:0000256" key="3">
    <source>
        <dbReference type="ARBA" id="ARBA00046339"/>
    </source>
</evidence>
<comment type="caution">
    <text evidence="4">The sequence shown here is derived from an EMBL/GenBank/DDBJ whole genome shotgun (WGS) entry which is preliminary data.</text>
</comment>
<dbReference type="PANTHER" id="PTHR33620">
    <property type="entry name" value="UREASE ACCESSORY PROTEIN F"/>
    <property type="match status" value="1"/>
</dbReference>
<evidence type="ECO:0008006" key="6">
    <source>
        <dbReference type="Google" id="ProtNLM"/>
    </source>
</evidence>
<accession>A0A9D5HI69</accession>
<dbReference type="Proteomes" id="UP001085076">
    <property type="component" value="Miscellaneous, Linkage group lg03"/>
</dbReference>
<proteinExistence type="inferred from homology"/>
<reference evidence="4" key="2">
    <citation type="journal article" date="2022" name="Hortic Res">
        <title>The genome of Dioscorea zingiberensis sheds light on the biosynthesis, origin and evolution of the medicinally important diosgenin saponins.</title>
        <authorList>
            <person name="Li Y."/>
            <person name="Tan C."/>
            <person name="Li Z."/>
            <person name="Guo J."/>
            <person name="Li S."/>
            <person name="Chen X."/>
            <person name="Wang C."/>
            <person name="Dai X."/>
            <person name="Yang H."/>
            <person name="Song W."/>
            <person name="Hou L."/>
            <person name="Xu J."/>
            <person name="Tong Z."/>
            <person name="Xu A."/>
            <person name="Yuan X."/>
            <person name="Wang W."/>
            <person name="Yang Q."/>
            <person name="Chen L."/>
            <person name="Sun Z."/>
            <person name="Wang K."/>
            <person name="Pan B."/>
            <person name="Chen J."/>
            <person name="Bao Y."/>
            <person name="Liu F."/>
            <person name="Qi X."/>
            <person name="Gang D.R."/>
            <person name="Wen J."/>
            <person name="Li J."/>
        </authorList>
    </citation>
    <scope>NUCLEOTIDE SEQUENCE</scope>
    <source>
        <strain evidence="4">Dzin_1.0</strain>
    </source>
</reference>
<evidence type="ECO:0000256" key="1">
    <source>
        <dbReference type="ARBA" id="ARBA00022988"/>
    </source>
</evidence>
<dbReference type="AlphaFoldDB" id="A0A9D5HI69"/>
<dbReference type="InterPro" id="IPR002639">
    <property type="entry name" value="UreF"/>
</dbReference>
<protein>
    <recommendedName>
        <fullName evidence="6">Urease accessory protein F</fullName>
    </recommendedName>
</protein>
<name>A0A9D5HI69_9LILI</name>
<dbReference type="GO" id="GO:0016151">
    <property type="term" value="F:nickel cation binding"/>
    <property type="evidence" value="ECO:0007669"/>
    <property type="project" value="InterPro"/>
</dbReference>